<feature type="domain" description="Peptidase M13 C-terminal" evidence="9">
    <location>
        <begin position="505"/>
        <end position="708"/>
    </location>
</feature>
<dbReference type="Gene3D" id="1.10.1380.10">
    <property type="entry name" value="Neutral endopeptidase , domain2"/>
    <property type="match status" value="1"/>
</dbReference>
<dbReference type="Pfam" id="PF05649">
    <property type="entry name" value="Peptidase_M13_N"/>
    <property type="match status" value="1"/>
</dbReference>
<accession>A0ABV7ITI5</accession>
<evidence type="ECO:0000256" key="7">
    <source>
        <dbReference type="ARBA" id="ARBA00023049"/>
    </source>
</evidence>
<organism evidence="11 12">
    <name type="scientific">Novosphingobium bradum</name>
    <dbReference type="NCBI Taxonomy" id="1737444"/>
    <lineage>
        <taxon>Bacteria</taxon>
        <taxon>Pseudomonadati</taxon>
        <taxon>Pseudomonadota</taxon>
        <taxon>Alphaproteobacteria</taxon>
        <taxon>Sphingomonadales</taxon>
        <taxon>Sphingomonadaceae</taxon>
        <taxon>Novosphingobium</taxon>
    </lineage>
</organism>
<keyword evidence="5" id="KW-0378">Hydrolase</keyword>
<comment type="cofactor">
    <cofactor evidence="1">
        <name>Zn(2+)</name>
        <dbReference type="ChEBI" id="CHEBI:29105"/>
    </cofactor>
</comment>
<dbReference type="EMBL" id="JBHRTQ010000010">
    <property type="protein sequence ID" value="MFC3174884.1"/>
    <property type="molecule type" value="Genomic_DNA"/>
</dbReference>
<dbReference type="PANTHER" id="PTHR11733:SF167">
    <property type="entry name" value="FI17812P1-RELATED"/>
    <property type="match status" value="1"/>
</dbReference>
<evidence type="ECO:0000259" key="10">
    <source>
        <dbReference type="Pfam" id="PF05649"/>
    </source>
</evidence>
<dbReference type="PROSITE" id="PS51885">
    <property type="entry name" value="NEPRILYSIN"/>
    <property type="match status" value="1"/>
</dbReference>
<dbReference type="Proteomes" id="UP001595604">
    <property type="component" value="Unassembled WGS sequence"/>
</dbReference>
<protein>
    <submittedName>
        <fullName evidence="11">M13 family metallopeptidase</fullName>
    </submittedName>
</protein>
<comment type="similarity">
    <text evidence="2">Belongs to the peptidase M13 family.</text>
</comment>
<feature type="domain" description="Peptidase M13 N-terminal" evidence="10">
    <location>
        <begin position="55"/>
        <end position="453"/>
    </location>
</feature>
<gene>
    <name evidence="11" type="ORF">ACFOD9_11550</name>
</gene>
<dbReference type="CDD" id="cd08662">
    <property type="entry name" value="M13"/>
    <property type="match status" value="1"/>
</dbReference>
<dbReference type="RefSeq" id="WP_379510265.1">
    <property type="nucleotide sequence ID" value="NZ_JBHRTQ010000010.1"/>
</dbReference>
<evidence type="ECO:0000256" key="8">
    <source>
        <dbReference type="SAM" id="SignalP"/>
    </source>
</evidence>
<keyword evidence="12" id="KW-1185">Reference proteome</keyword>
<keyword evidence="4" id="KW-0479">Metal-binding</keyword>
<name>A0ABV7ITI5_9SPHN</name>
<dbReference type="PRINTS" id="PR00786">
    <property type="entry name" value="NEPRILYSIN"/>
</dbReference>
<keyword evidence="6" id="KW-0862">Zinc</keyword>
<comment type="caution">
    <text evidence="11">The sequence shown here is derived from an EMBL/GenBank/DDBJ whole genome shotgun (WGS) entry which is preliminary data.</text>
</comment>
<dbReference type="InterPro" id="IPR008753">
    <property type="entry name" value="Peptidase_M13_N"/>
</dbReference>
<keyword evidence="7" id="KW-0482">Metalloprotease</keyword>
<keyword evidence="3" id="KW-0645">Protease</keyword>
<evidence type="ECO:0000256" key="1">
    <source>
        <dbReference type="ARBA" id="ARBA00001947"/>
    </source>
</evidence>
<dbReference type="InterPro" id="IPR000718">
    <property type="entry name" value="Peptidase_M13"/>
</dbReference>
<reference evidence="12" key="1">
    <citation type="journal article" date="2019" name="Int. J. Syst. Evol. Microbiol.">
        <title>The Global Catalogue of Microorganisms (GCM) 10K type strain sequencing project: providing services to taxonomists for standard genome sequencing and annotation.</title>
        <authorList>
            <consortium name="The Broad Institute Genomics Platform"/>
            <consortium name="The Broad Institute Genome Sequencing Center for Infectious Disease"/>
            <person name="Wu L."/>
            <person name="Ma J."/>
        </authorList>
    </citation>
    <scope>NUCLEOTIDE SEQUENCE [LARGE SCALE GENOMIC DNA]</scope>
    <source>
        <strain evidence="12">KCTC 42984</strain>
    </source>
</reference>
<dbReference type="PANTHER" id="PTHR11733">
    <property type="entry name" value="ZINC METALLOPROTEASE FAMILY M13 NEPRILYSIN-RELATED"/>
    <property type="match status" value="1"/>
</dbReference>
<dbReference type="InterPro" id="IPR018497">
    <property type="entry name" value="Peptidase_M13_C"/>
</dbReference>
<evidence type="ECO:0000256" key="5">
    <source>
        <dbReference type="ARBA" id="ARBA00022801"/>
    </source>
</evidence>
<feature type="chain" id="PRO_5045495074" evidence="8">
    <location>
        <begin position="24"/>
        <end position="711"/>
    </location>
</feature>
<evidence type="ECO:0000256" key="3">
    <source>
        <dbReference type="ARBA" id="ARBA00022670"/>
    </source>
</evidence>
<keyword evidence="8" id="KW-0732">Signal</keyword>
<evidence type="ECO:0000259" key="9">
    <source>
        <dbReference type="Pfam" id="PF01431"/>
    </source>
</evidence>
<evidence type="ECO:0000313" key="11">
    <source>
        <dbReference type="EMBL" id="MFC3174884.1"/>
    </source>
</evidence>
<evidence type="ECO:0000256" key="2">
    <source>
        <dbReference type="ARBA" id="ARBA00007357"/>
    </source>
</evidence>
<sequence>MTLTRLLLLAASALAFPVVPAMAAAPDAAPVAEDALTGWGRSGIQQQWNDRSIRPGDDFFRFVNGQWIAAHEIPADRTSYGSFQVLRDLSESRLRGIVGELVASKPAPGTQEARLVATWQAFMDEGAIERAGLAPARPWLDRIASVRTTADLYRLFAEPGLPSPINGSVDPDPKQSGVYSLGLSLGGLGLPDRDYYLADNPRYPEIRARYKALLAQLLAEAGYADAPVMAQQVYDLEAGMARIEWDREVLRNDDLIYHKLTPAELAALPRGADLLGFIRAMGRGAAGAGAVRLAELPLTPEQLALARLSPEEAKTKMGGGFPAMLDYVASQPVAVWKAWATAQFLAANAPYLPRRIDEASFAFFGKLLGGQPEQRPRWKRGLSVLESQLGEQLGRIYAARYFPAQSRAQMAGLVANLRKAMAANLADLAWMGPQTRAAAEAKLATFVPKIGAPATFKDYAGMAVSPGDPLANAMASAQWRADFADTRVGKAVDRAEWFMFPQTVNAYYNPAMNEIVFPAAILQPPFFNPLVDPAANYGAIGAVIGHEMGHGFDDQGAKYDGAGNLADWWTAEDKARFVALTDRLVAQYDKLCPFDAGQTCVNGRLTLGENIGDLGGLSLAWRAYHLALAGKPAPVIDGLTGDQRFFMAFAQVWRSRYREETARQLLLVDPHSPAQYRVNGIVRNFAEWQQAFGVKPGDKLYLPPEQQIRIW</sequence>
<dbReference type="InterPro" id="IPR042089">
    <property type="entry name" value="Peptidase_M13_dom_2"/>
</dbReference>
<evidence type="ECO:0000313" key="12">
    <source>
        <dbReference type="Proteomes" id="UP001595604"/>
    </source>
</evidence>
<proteinExistence type="inferred from homology"/>
<dbReference type="InterPro" id="IPR024079">
    <property type="entry name" value="MetalloPept_cat_dom_sf"/>
</dbReference>
<evidence type="ECO:0000256" key="4">
    <source>
        <dbReference type="ARBA" id="ARBA00022723"/>
    </source>
</evidence>
<feature type="signal peptide" evidence="8">
    <location>
        <begin position="1"/>
        <end position="23"/>
    </location>
</feature>
<dbReference type="SUPFAM" id="SSF55486">
    <property type="entry name" value="Metalloproteases ('zincins'), catalytic domain"/>
    <property type="match status" value="1"/>
</dbReference>
<evidence type="ECO:0000256" key="6">
    <source>
        <dbReference type="ARBA" id="ARBA00022833"/>
    </source>
</evidence>
<dbReference type="Gene3D" id="3.40.390.10">
    <property type="entry name" value="Collagenase (Catalytic Domain)"/>
    <property type="match status" value="1"/>
</dbReference>
<dbReference type="Pfam" id="PF01431">
    <property type="entry name" value="Peptidase_M13"/>
    <property type="match status" value="1"/>
</dbReference>